<organism evidence="3 4">
    <name type="scientific">Dietzia aerolata</name>
    <dbReference type="NCBI Taxonomy" id="595984"/>
    <lineage>
        <taxon>Bacteria</taxon>
        <taxon>Bacillati</taxon>
        <taxon>Actinomycetota</taxon>
        <taxon>Actinomycetes</taxon>
        <taxon>Mycobacteriales</taxon>
        <taxon>Dietziaceae</taxon>
        <taxon>Dietzia</taxon>
    </lineage>
</organism>
<feature type="region of interest" description="Disordered" evidence="1">
    <location>
        <begin position="440"/>
        <end position="493"/>
    </location>
</feature>
<dbReference type="SUPFAM" id="SSF53474">
    <property type="entry name" value="alpha/beta-Hydrolases"/>
    <property type="match status" value="1"/>
</dbReference>
<feature type="compositionally biased region" description="Low complexity" evidence="1">
    <location>
        <begin position="449"/>
        <end position="485"/>
    </location>
</feature>
<keyword evidence="4" id="KW-1185">Reference proteome</keyword>
<accession>A0ABV5JLI8</accession>
<gene>
    <name evidence="3" type="ORF">ACFFVD_00340</name>
</gene>
<feature type="compositionally biased region" description="Basic residues" evidence="1">
    <location>
        <begin position="24"/>
        <end position="35"/>
    </location>
</feature>
<dbReference type="PRINTS" id="PR00111">
    <property type="entry name" value="ABHYDROLASE"/>
</dbReference>
<dbReference type="Gene3D" id="3.40.50.1820">
    <property type="entry name" value="alpha/beta hydrolase"/>
    <property type="match status" value="1"/>
</dbReference>
<evidence type="ECO:0000313" key="4">
    <source>
        <dbReference type="Proteomes" id="UP001589700"/>
    </source>
</evidence>
<proteinExistence type="predicted"/>
<dbReference type="EMBL" id="JBHMDY010000001">
    <property type="protein sequence ID" value="MFB9258247.1"/>
    <property type="molecule type" value="Genomic_DNA"/>
</dbReference>
<feature type="domain" description="AB hydrolase-1" evidence="2">
    <location>
        <begin position="166"/>
        <end position="419"/>
    </location>
</feature>
<keyword evidence="3" id="KW-0378">Hydrolase</keyword>
<feature type="compositionally biased region" description="Low complexity" evidence="1">
    <location>
        <begin position="36"/>
        <end position="59"/>
    </location>
</feature>
<feature type="region of interest" description="Disordered" evidence="1">
    <location>
        <begin position="1"/>
        <end position="59"/>
    </location>
</feature>
<dbReference type="InterPro" id="IPR029058">
    <property type="entry name" value="AB_hydrolase_fold"/>
</dbReference>
<sequence length="493" mass="51130">MTNDKNKTNRDDDDNVTSPEPKRGRPGLRLPRRPSRSNASEAAEVQSADAATDAASGTAAAAPEMIRPFESSVDIRPPSVLGGDPDEVEAVADRIRAPGGIAAGLSALAAASLGSAGTLLPGRRASDPWAGEDMRELGVDRGSMVAASDGVPLAVREAGPVDAPLTVVFAHGYTLTMDTWHFQRRHLADRFGSEIRMVFYDQRGHGLSGESTRENSTIDQLGRDLHTVISATAPTGPVVVIGHSMGGMTVMSYAVRHPEAVRERVMAVGLVATAMAELSESGLGAVLESKALARVAGLATRSPGVFTSGRKALGAIISPFIYGGSFGDPASMSPTVARFVDKMINSTNVLTIANFFEALTTHDESAAMPILRDVRTTVLCGDRDLLTPLDRSVDIVEELPDAEFVVVPGTGHMVMMEEPALVSEVLGDLIADAIIESRERARKAEEGDAPAAPSGSAPAAAPGTTAVPASAPAASATSTGSDPAPGRSAKKAS</sequence>
<reference evidence="3 4" key="1">
    <citation type="submission" date="2024-09" db="EMBL/GenBank/DDBJ databases">
        <authorList>
            <person name="Sun Q."/>
            <person name="Mori K."/>
        </authorList>
    </citation>
    <scope>NUCLEOTIDE SEQUENCE [LARGE SCALE GENOMIC DNA]</scope>
    <source>
        <strain evidence="3 4">CCM 7659</strain>
    </source>
</reference>
<protein>
    <submittedName>
        <fullName evidence="3">Alpha/beta fold hydrolase</fullName>
    </submittedName>
</protein>
<dbReference type="Pfam" id="PF00561">
    <property type="entry name" value="Abhydrolase_1"/>
    <property type="match status" value="1"/>
</dbReference>
<dbReference type="InterPro" id="IPR050228">
    <property type="entry name" value="Carboxylesterase_BioH"/>
</dbReference>
<name>A0ABV5JLI8_9ACTN</name>
<evidence type="ECO:0000259" key="2">
    <source>
        <dbReference type="Pfam" id="PF00561"/>
    </source>
</evidence>
<dbReference type="PANTHER" id="PTHR43194">
    <property type="entry name" value="HYDROLASE ALPHA/BETA FOLD FAMILY"/>
    <property type="match status" value="1"/>
</dbReference>
<dbReference type="RefSeq" id="WP_380022709.1">
    <property type="nucleotide sequence ID" value="NZ_JBHMDY010000001.1"/>
</dbReference>
<dbReference type="GO" id="GO:0016787">
    <property type="term" value="F:hydrolase activity"/>
    <property type="evidence" value="ECO:0007669"/>
    <property type="project" value="UniProtKB-KW"/>
</dbReference>
<evidence type="ECO:0000256" key="1">
    <source>
        <dbReference type="SAM" id="MobiDB-lite"/>
    </source>
</evidence>
<dbReference type="PANTHER" id="PTHR43194:SF2">
    <property type="entry name" value="PEROXISOMAL MEMBRANE PROTEIN LPX1"/>
    <property type="match status" value="1"/>
</dbReference>
<feature type="compositionally biased region" description="Basic and acidic residues" evidence="1">
    <location>
        <begin position="1"/>
        <end position="10"/>
    </location>
</feature>
<dbReference type="Proteomes" id="UP001589700">
    <property type="component" value="Unassembled WGS sequence"/>
</dbReference>
<dbReference type="InterPro" id="IPR000073">
    <property type="entry name" value="AB_hydrolase_1"/>
</dbReference>
<evidence type="ECO:0000313" key="3">
    <source>
        <dbReference type="EMBL" id="MFB9258247.1"/>
    </source>
</evidence>
<comment type="caution">
    <text evidence="3">The sequence shown here is derived from an EMBL/GenBank/DDBJ whole genome shotgun (WGS) entry which is preliminary data.</text>
</comment>